<evidence type="ECO:0000256" key="6">
    <source>
        <dbReference type="ARBA" id="ARBA00022989"/>
    </source>
</evidence>
<evidence type="ECO:0000256" key="5">
    <source>
        <dbReference type="ARBA" id="ARBA00022692"/>
    </source>
</evidence>
<dbReference type="GO" id="GO:0022857">
    <property type="term" value="F:transmembrane transporter activity"/>
    <property type="evidence" value="ECO:0007669"/>
    <property type="project" value="UniProtKB-UniRule"/>
</dbReference>
<keyword evidence="6 9" id="KW-1133">Transmembrane helix</keyword>
<dbReference type="Pfam" id="PF04290">
    <property type="entry name" value="DctQ"/>
    <property type="match status" value="1"/>
</dbReference>
<keyword evidence="3" id="KW-1003">Cell membrane</keyword>
<dbReference type="AlphaFoldDB" id="A0A2T7UMR5"/>
<dbReference type="OrthoDB" id="7843894at2"/>
<keyword evidence="12" id="KW-1185">Reference proteome</keyword>
<feature type="domain" description="Tripartite ATP-independent periplasmic transporters DctQ component" evidence="10">
    <location>
        <begin position="30"/>
        <end position="161"/>
    </location>
</feature>
<keyword evidence="5 9" id="KW-0812">Transmembrane</keyword>
<evidence type="ECO:0000256" key="8">
    <source>
        <dbReference type="ARBA" id="ARBA00038436"/>
    </source>
</evidence>
<comment type="function">
    <text evidence="9">Part of the tripartite ATP-independent periplasmic (TRAP) transport system.</text>
</comment>
<comment type="caution">
    <text evidence="11">The sequence shown here is derived from an EMBL/GenBank/DDBJ whole genome shotgun (WGS) entry which is preliminary data.</text>
</comment>
<comment type="similarity">
    <text evidence="8 9">Belongs to the TRAP transporter small permease family.</text>
</comment>
<dbReference type="RefSeq" id="WP_107754630.1">
    <property type="nucleotide sequence ID" value="NZ_QBKF01000015.1"/>
</dbReference>
<keyword evidence="2 9" id="KW-0813">Transport</keyword>
<protein>
    <recommendedName>
        <fullName evidence="9">TRAP transporter small permease protein</fullName>
    </recommendedName>
</protein>
<reference evidence="11 12" key="1">
    <citation type="journal article" date="2011" name="Syst. Appl. Microbiol.">
        <title>Defluviimonas denitrificans gen. nov., sp. nov., and Pararhodobacter aggregans gen. nov., sp. nov., non-phototrophic Rhodobacteraceae from the biofilter of a marine aquaculture.</title>
        <authorList>
            <person name="Foesel B.U."/>
            <person name="Drake H.L."/>
            <person name="Schramm A."/>
        </authorList>
    </citation>
    <scope>NUCLEOTIDE SEQUENCE [LARGE SCALE GENOMIC DNA]</scope>
    <source>
        <strain evidence="11 12">D1-19</strain>
    </source>
</reference>
<evidence type="ECO:0000256" key="7">
    <source>
        <dbReference type="ARBA" id="ARBA00023136"/>
    </source>
</evidence>
<dbReference type="InterPro" id="IPR055348">
    <property type="entry name" value="DctQ"/>
</dbReference>
<name>A0A2T7UMR5_9RHOB</name>
<sequence length="188" mass="20373">MQALIEAIHKILGFIERSFGLMAGLVIMGLMVVVCAEVVGRSAFNHPIRGSIDIVSQMMAIAAAGGIPYTQSKFGNVRMTILTGRLENRPRWLAEVLTYAVAAWAVWVLMQGSTGFLERAWRSGADTAEIHIPTWIGISFVTVSLSLLLARLVLQLIESLRLLARPRASSLVFGITRPATAALNADKG</sequence>
<feature type="transmembrane region" description="Helical" evidence="9">
    <location>
        <begin position="21"/>
        <end position="40"/>
    </location>
</feature>
<evidence type="ECO:0000256" key="1">
    <source>
        <dbReference type="ARBA" id="ARBA00004429"/>
    </source>
</evidence>
<proteinExistence type="inferred from homology"/>
<dbReference type="InterPro" id="IPR007387">
    <property type="entry name" value="TRAP_DctQ"/>
</dbReference>
<evidence type="ECO:0000256" key="3">
    <source>
        <dbReference type="ARBA" id="ARBA00022475"/>
    </source>
</evidence>
<gene>
    <name evidence="11" type="ORF">DDE23_19125</name>
</gene>
<comment type="subunit">
    <text evidence="9">The complex comprises the extracytoplasmic solute receptor protein and the two transmembrane proteins.</text>
</comment>
<dbReference type="PANTHER" id="PTHR35011">
    <property type="entry name" value="2,3-DIKETO-L-GULONATE TRAP TRANSPORTER SMALL PERMEASE PROTEIN YIAM"/>
    <property type="match status" value="1"/>
</dbReference>
<evidence type="ECO:0000256" key="9">
    <source>
        <dbReference type="RuleBase" id="RU369079"/>
    </source>
</evidence>
<dbReference type="Proteomes" id="UP000244810">
    <property type="component" value="Unassembled WGS sequence"/>
</dbReference>
<comment type="subcellular location">
    <subcellularLocation>
        <location evidence="1 9">Cell inner membrane</location>
        <topology evidence="1 9">Multi-pass membrane protein</topology>
    </subcellularLocation>
</comment>
<feature type="transmembrane region" description="Helical" evidence="9">
    <location>
        <begin position="52"/>
        <end position="71"/>
    </location>
</feature>
<dbReference type="EMBL" id="QDDR01000011">
    <property type="protein sequence ID" value="PVE45928.1"/>
    <property type="molecule type" value="Genomic_DNA"/>
</dbReference>
<evidence type="ECO:0000313" key="11">
    <source>
        <dbReference type="EMBL" id="PVE45928.1"/>
    </source>
</evidence>
<keyword evidence="4 9" id="KW-0997">Cell inner membrane</keyword>
<keyword evidence="7 9" id="KW-0472">Membrane</keyword>
<dbReference type="GO" id="GO:0005886">
    <property type="term" value="C:plasma membrane"/>
    <property type="evidence" value="ECO:0007669"/>
    <property type="project" value="UniProtKB-SubCell"/>
</dbReference>
<feature type="transmembrane region" description="Helical" evidence="9">
    <location>
        <begin position="130"/>
        <end position="154"/>
    </location>
</feature>
<feature type="transmembrane region" description="Helical" evidence="9">
    <location>
        <begin position="92"/>
        <end position="110"/>
    </location>
</feature>
<accession>A0A2T7UMR5</accession>
<evidence type="ECO:0000313" key="12">
    <source>
        <dbReference type="Proteomes" id="UP000244810"/>
    </source>
</evidence>
<evidence type="ECO:0000256" key="4">
    <source>
        <dbReference type="ARBA" id="ARBA00022519"/>
    </source>
</evidence>
<evidence type="ECO:0000256" key="2">
    <source>
        <dbReference type="ARBA" id="ARBA00022448"/>
    </source>
</evidence>
<organism evidence="11 12">
    <name type="scientific">Pararhodobacter aggregans</name>
    <dbReference type="NCBI Taxonomy" id="404875"/>
    <lineage>
        <taxon>Bacteria</taxon>
        <taxon>Pseudomonadati</taxon>
        <taxon>Pseudomonadota</taxon>
        <taxon>Alphaproteobacteria</taxon>
        <taxon>Rhodobacterales</taxon>
        <taxon>Paracoccaceae</taxon>
        <taxon>Pararhodobacter</taxon>
    </lineage>
</organism>
<evidence type="ECO:0000259" key="10">
    <source>
        <dbReference type="Pfam" id="PF04290"/>
    </source>
</evidence>